<protein>
    <submittedName>
        <fullName evidence="4">LytR/AlgR family response regulator transcription factor</fullName>
    </submittedName>
</protein>
<name>A0ABW2Y5C1_9BIFI</name>
<dbReference type="Gene3D" id="2.40.50.1020">
    <property type="entry name" value="LytTr DNA-binding domain"/>
    <property type="match status" value="1"/>
</dbReference>
<dbReference type="Proteomes" id="UP001597036">
    <property type="component" value="Unassembled WGS sequence"/>
</dbReference>
<dbReference type="InterPro" id="IPR011006">
    <property type="entry name" value="CheY-like_superfamily"/>
</dbReference>
<dbReference type="SMART" id="SM00850">
    <property type="entry name" value="LytTR"/>
    <property type="match status" value="1"/>
</dbReference>
<dbReference type="PROSITE" id="PS50110">
    <property type="entry name" value="RESPONSE_REGULATORY"/>
    <property type="match status" value="1"/>
</dbReference>
<dbReference type="CDD" id="cd00156">
    <property type="entry name" value="REC"/>
    <property type="match status" value="1"/>
</dbReference>
<dbReference type="PANTHER" id="PTHR37299:SF1">
    <property type="entry name" value="STAGE 0 SPORULATION PROTEIN A HOMOLOG"/>
    <property type="match status" value="1"/>
</dbReference>
<evidence type="ECO:0000259" key="3">
    <source>
        <dbReference type="PROSITE" id="PS50930"/>
    </source>
</evidence>
<evidence type="ECO:0000259" key="2">
    <source>
        <dbReference type="PROSITE" id="PS50110"/>
    </source>
</evidence>
<keyword evidence="5" id="KW-1185">Reference proteome</keyword>
<dbReference type="PANTHER" id="PTHR37299">
    <property type="entry name" value="TRANSCRIPTIONAL REGULATOR-RELATED"/>
    <property type="match status" value="1"/>
</dbReference>
<reference evidence="5" key="1">
    <citation type="journal article" date="2019" name="Int. J. Syst. Evol. Microbiol.">
        <title>The Global Catalogue of Microorganisms (GCM) 10K type strain sequencing project: providing services to taxonomists for standard genome sequencing and annotation.</title>
        <authorList>
            <consortium name="The Broad Institute Genomics Platform"/>
            <consortium name="The Broad Institute Genome Sequencing Center for Infectious Disease"/>
            <person name="Wu L."/>
            <person name="Ma J."/>
        </authorList>
    </citation>
    <scope>NUCLEOTIDE SEQUENCE [LARGE SCALE GENOMIC DNA]</scope>
    <source>
        <strain evidence="5">CCM 8604</strain>
    </source>
</reference>
<keyword evidence="1" id="KW-0597">Phosphoprotein</keyword>
<organism evidence="4 5">
    <name type="scientific">Alloscardovia venturai</name>
    <dbReference type="NCBI Taxonomy" id="1769421"/>
    <lineage>
        <taxon>Bacteria</taxon>
        <taxon>Bacillati</taxon>
        <taxon>Actinomycetota</taxon>
        <taxon>Actinomycetes</taxon>
        <taxon>Bifidobacteriales</taxon>
        <taxon>Bifidobacteriaceae</taxon>
        <taxon>Alloscardovia</taxon>
    </lineage>
</organism>
<dbReference type="RefSeq" id="WP_377939129.1">
    <property type="nucleotide sequence ID" value="NZ_JBHTHQ010000021.1"/>
</dbReference>
<evidence type="ECO:0000313" key="5">
    <source>
        <dbReference type="Proteomes" id="UP001597036"/>
    </source>
</evidence>
<sequence length="251" mass="28067">MFRIALVEDTYQDAQATDAAIERYMSQENGISYTVERYTNAQAFLDAALSHNFDIIFMDIEMPGGCGDGMDGMSAAAKYREQSASHNDSILIFTTKVAQLAARGYEVSAVGYLIKPFDYATFAMTMKRAMTHAYARSREVTLTVPSSGGTHFVSSKDVVYMEVRDHMVFIHLNDGTTQTMWGTLKDFAAQLENVNFVQCNRYALVNLHYVTGFAERELMLTDACAHEFHVEMSRNKKAHVLDTLLAAKSAQ</sequence>
<comment type="caution">
    <text evidence="4">The sequence shown here is derived from an EMBL/GenBank/DDBJ whole genome shotgun (WGS) entry which is preliminary data.</text>
</comment>
<dbReference type="Gene3D" id="3.40.50.2300">
    <property type="match status" value="1"/>
</dbReference>
<dbReference type="InterPro" id="IPR001789">
    <property type="entry name" value="Sig_transdc_resp-reg_receiver"/>
</dbReference>
<dbReference type="SUPFAM" id="SSF52172">
    <property type="entry name" value="CheY-like"/>
    <property type="match status" value="1"/>
</dbReference>
<dbReference type="Pfam" id="PF00072">
    <property type="entry name" value="Response_reg"/>
    <property type="match status" value="1"/>
</dbReference>
<dbReference type="InterPro" id="IPR007492">
    <property type="entry name" value="LytTR_DNA-bd_dom"/>
</dbReference>
<dbReference type="SMART" id="SM00448">
    <property type="entry name" value="REC"/>
    <property type="match status" value="1"/>
</dbReference>
<feature type="modified residue" description="4-aspartylphosphate" evidence="1">
    <location>
        <position position="59"/>
    </location>
</feature>
<evidence type="ECO:0000313" key="4">
    <source>
        <dbReference type="EMBL" id="MFD0705442.1"/>
    </source>
</evidence>
<gene>
    <name evidence="4" type="ORF">ACFQY8_06755</name>
</gene>
<evidence type="ECO:0000256" key="1">
    <source>
        <dbReference type="PROSITE-ProRule" id="PRU00169"/>
    </source>
</evidence>
<dbReference type="Pfam" id="PF04397">
    <property type="entry name" value="LytTR"/>
    <property type="match status" value="1"/>
</dbReference>
<dbReference type="PROSITE" id="PS50930">
    <property type="entry name" value="HTH_LYTTR"/>
    <property type="match status" value="1"/>
</dbReference>
<feature type="domain" description="HTH LytTR-type" evidence="3">
    <location>
        <begin position="142"/>
        <end position="210"/>
    </location>
</feature>
<dbReference type="InterPro" id="IPR046947">
    <property type="entry name" value="LytR-like"/>
</dbReference>
<proteinExistence type="predicted"/>
<dbReference type="EMBL" id="JBHTHQ010000021">
    <property type="protein sequence ID" value="MFD0705442.1"/>
    <property type="molecule type" value="Genomic_DNA"/>
</dbReference>
<accession>A0ABW2Y5C1</accession>
<feature type="domain" description="Response regulatory" evidence="2">
    <location>
        <begin position="3"/>
        <end position="130"/>
    </location>
</feature>